<gene>
    <name evidence="4" type="ORF">AsAng_0062330</name>
</gene>
<dbReference type="GO" id="GO:0000156">
    <property type="term" value="F:phosphorelay response regulator activity"/>
    <property type="evidence" value="ECO:0007669"/>
    <property type="project" value="InterPro"/>
</dbReference>
<dbReference type="SUPFAM" id="SSF52172">
    <property type="entry name" value="CheY-like"/>
    <property type="match status" value="1"/>
</dbReference>
<dbReference type="InterPro" id="IPR001789">
    <property type="entry name" value="Sig_transdc_resp-reg_receiver"/>
</dbReference>
<dbReference type="AlphaFoldDB" id="A0A915YLJ7"/>
<feature type="domain" description="Response regulatory" evidence="2">
    <location>
        <begin position="4"/>
        <end position="115"/>
    </location>
</feature>
<evidence type="ECO:0000259" key="2">
    <source>
        <dbReference type="PROSITE" id="PS50110"/>
    </source>
</evidence>
<evidence type="ECO:0000256" key="1">
    <source>
        <dbReference type="PROSITE-ProRule" id="PRU00169"/>
    </source>
</evidence>
<dbReference type="KEGG" id="aup:AsAng_0062330"/>
<dbReference type="PANTHER" id="PTHR37299:SF1">
    <property type="entry name" value="STAGE 0 SPORULATION PROTEIN A HOMOLOG"/>
    <property type="match status" value="1"/>
</dbReference>
<dbReference type="GO" id="GO:0003677">
    <property type="term" value="F:DNA binding"/>
    <property type="evidence" value="ECO:0007669"/>
    <property type="project" value="UniProtKB-KW"/>
</dbReference>
<proteinExistence type="predicted"/>
<dbReference type="InterPro" id="IPR007492">
    <property type="entry name" value="LytTR_DNA-bd_dom"/>
</dbReference>
<dbReference type="Pfam" id="PF04397">
    <property type="entry name" value="LytTR"/>
    <property type="match status" value="1"/>
</dbReference>
<dbReference type="RefSeq" id="WP_264790606.1">
    <property type="nucleotide sequence ID" value="NZ_AP026867.1"/>
</dbReference>
<dbReference type="Gene3D" id="3.40.50.2300">
    <property type="match status" value="1"/>
</dbReference>
<dbReference type="InterPro" id="IPR011006">
    <property type="entry name" value="CheY-like_superfamily"/>
</dbReference>
<dbReference type="SMART" id="SM00850">
    <property type="entry name" value="LytTR"/>
    <property type="match status" value="1"/>
</dbReference>
<evidence type="ECO:0000313" key="5">
    <source>
        <dbReference type="Proteomes" id="UP001060919"/>
    </source>
</evidence>
<sequence>MKINCIIIEDEPLASKKLSTFIERLPALNLLQSFDNALSAIDFISSNRIDLIFLDIQMEQLTGIEFLESVQTNAQVIITTAYSEFALKGYELRVSDYLLKPYSFSRFVQAIDKITIQHQLLQPGREEKDFIFVKTEYRVERVNLNDILYIEGMKDYLRLVTTMGNIMTLQRFKTYEAYLPAHQFARVHKSYIVAIAKIESIERNRIKIGDQRIPISETYRERFNKLLEGKRF</sequence>
<keyword evidence="1" id="KW-0597">Phosphoprotein</keyword>
<keyword evidence="5" id="KW-1185">Reference proteome</keyword>
<dbReference type="EMBL" id="AP026867">
    <property type="protein sequence ID" value="BDS15449.1"/>
    <property type="molecule type" value="Genomic_DNA"/>
</dbReference>
<accession>A0A915YLJ7</accession>
<dbReference type="Proteomes" id="UP001060919">
    <property type="component" value="Chromosome"/>
</dbReference>
<dbReference type="Pfam" id="PF00072">
    <property type="entry name" value="Response_reg"/>
    <property type="match status" value="1"/>
</dbReference>
<feature type="domain" description="HTH LytTR-type" evidence="3">
    <location>
        <begin position="131"/>
        <end position="229"/>
    </location>
</feature>
<dbReference type="PROSITE" id="PS50930">
    <property type="entry name" value="HTH_LYTTR"/>
    <property type="match status" value="1"/>
</dbReference>
<feature type="modified residue" description="4-aspartylphosphate" evidence="1">
    <location>
        <position position="55"/>
    </location>
</feature>
<dbReference type="SMART" id="SM00448">
    <property type="entry name" value="REC"/>
    <property type="match status" value="1"/>
</dbReference>
<keyword evidence="4" id="KW-0238">DNA-binding</keyword>
<organism evidence="4 5">
    <name type="scientific">Aureispira anguillae</name>
    <dbReference type="NCBI Taxonomy" id="2864201"/>
    <lineage>
        <taxon>Bacteria</taxon>
        <taxon>Pseudomonadati</taxon>
        <taxon>Bacteroidota</taxon>
        <taxon>Saprospiria</taxon>
        <taxon>Saprospirales</taxon>
        <taxon>Saprospiraceae</taxon>
        <taxon>Aureispira</taxon>
    </lineage>
</organism>
<reference evidence="4" key="1">
    <citation type="submission" date="2022-09" db="EMBL/GenBank/DDBJ databases">
        <title>Aureispira anguillicida sp. nov., isolated from Leptocephalus of Japanese eel Anguilla japonica.</title>
        <authorList>
            <person name="Yuasa K."/>
            <person name="Mekata T."/>
            <person name="Ikunari K."/>
        </authorList>
    </citation>
    <scope>NUCLEOTIDE SEQUENCE</scope>
    <source>
        <strain evidence="4">EL160426</strain>
    </source>
</reference>
<dbReference type="PANTHER" id="PTHR37299">
    <property type="entry name" value="TRANSCRIPTIONAL REGULATOR-RELATED"/>
    <property type="match status" value="1"/>
</dbReference>
<protein>
    <submittedName>
        <fullName evidence="4">LytTR family DNA-binding domain-containing protein</fullName>
    </submittedName>
</protein>
<dbReference type="InterPro" id="IPR046947">
    <property type="entry name" value="LytR-like"/>
</dbReference>
<dbReference type="PROSITE" id="PS50110">
    <property type="entry name" value="RESPONSE_REGULATORY"/>
    <property type="match status" value="1"/>
</dbReference>
<name>A0A915YLJ7_9BACT</name>
<dbReference type="Gene3D" id="2.40.50.1020">
    <property type="entry name" value="LytTr DNA-binding domain"/>
    <property type="match status" value="1"/>
</dbReference>
<evidence type="ECO:0000313" key="4">
    <source>
        <dbReference type="EMBL" id="BDS15449.1"/>
    </source>
</evidence>
<evidence type="ECO:0000259" key="3">
    <source>
        <dbReference type="PROSITE" id="PS50930"/>
    </source>
</evidence>